<dbReference type="Proteomes" id="UP000230605">
    <property type="component" value="Chromosome 1"/>
</dbReference>
<evidence type="ECO:0000256" key="1">
    <source>
        <dbReference type="ARBA" id="ARBA00004123"/>
    </source>
</evidence>
<name>A0A2G5I925_CERBT</name>
<proteinExistence type="predicted"/>
<dbReference type="PANTHER" id="PTHR31001:SF40">
    <property type="entry name" value="ZN(II)2CYS6 TRANSCRIPTION FACTOR (EUROFUNG)"/>
    <property type="match status" value="1"/>
</dbReference>
<dbReference type="Proteomes" id="UP001302367">
    <property type="component" value="Chromosome 2"/>
</dbReference>
<dbReference type="OrthoDB" id="3870653at2759"/>
<dbReference type="PANTHER" id="PTHR31001">
    <property type="entry name" value="UNCHARACTERIZED TRANSCRIPTIONAL REGULATORY PROTEIN"/>
    <property type="match status" value="1"/>
</dbReference>
<reference evidence="4 6" key="1">
    <citation type="submission" date="2015-10" db="EMBL/GenBank/DDBJ databases">
        <title>The cercosporin biosynthetic gene cluster was horizontally transferred to several fungal lineages and shown to be expanded in Cercospora beticola based on microsynteny with recipient genomes.</title>
        <authorList>
            <person name="De Jonge R."/>
            <person name="Ebert M.K."/>
            <person name="Suttle J.C."/>
            <person name="Jurick Ii W.M."/>
            <person name="Secor G.A."/>
            <person name="Thomma B.P."/>
            <person name="Van De Peer Y."/>
            <person name="Bolton M.D."/>
        </authorList>
    </citation>
    <scope>NUCLEOTIDE SEQUENCE [LARGE SCALE GENOMIC DNA]</scope>
    <source>
        <strain evidence="4 6">09-40</strain>
    </source>
</reference>
<evidence type="ECO:0000313" key="5">
    <source>
        <dbReference type="EMBL" id="WPA97749.1"/>
    </source>
</evidence>
<comment type="subcellular location">
    <subcellularLocation>
        <location evidence="1">Nucleus</location>
    </subcellularLocation>
</comment>
<dbReference type="CDD" id="cd12148">
    <property type="entry name" value="fungal_TF_MHR"/>
    <property type="match status" value="1"/>
</dbReference>
<evidence type="ECO:0008006" key="8">
    <source>
        <dbReference type="Google" id="ProtNLM"/>
    </source>
</evidence>
<dbReference type="InterPro" id="IPR050613">
    <property type="entry name" value="Sec_Metabolite_Reg"/>
</dbReference>
<dbReference type="GO" id="GO:0005634">
    <property type="term" value="C:nucleus"/>
    <property type="evidence" value="ECO:0007669"/>
    <property type="project" value="UniProtKB-SubCell"/>
</dbReference>
<evidence type="ECO:0000256" key="3">
    <source>
        <dbReference type="SAM" id="MobiDB-lite"/>
    </source>
</evidence>
<gene>
    <name evidence="4" type="ORF">CB0940_02120</name>
    <name evidence="5" type="ORF">RHO25_002360</name>
</gene>
<organism evidence="4 6">
    <name type="scientific">Cercospora beticola</name>
    <name type="common">Sugarbeet leaf spot fungus</name>
    <dbReference type="NCBI Taxonomy" id="122368"/>
    <lineage>
        <taxon>Eukaryota</taxon>
        <taxon>Fungi</taxon>
        <taxon>Dikarya</taxon>
        <taxon>Ascomycota</taxon>
        <taxon>Pezizomycotina</taxon>
        <taxon>Dothideomycetes</taxon>
        <taxon>Dothideomycetidae</taxon>
        <taxon>Mycosphaerellales</taxon>
        <taxon>Mycosphaerellaceae</taxon>
        <taxon>Cercospora</taxon>
    </lineage>
</organism>
<feature type="region of interest" description="Disordered" evidence="3">
    <location>
        <begin position="263"/>
        <end position="303"/>
    </location>
</feature>
<feature type="compositionally biased region" description="Polar residues" evidence="3">
    <location>
        <begin position="272"/>
        <end position="297"/>
    </location>
</feature>
<keyword evidence="7" id="KW-1185">Reference proteome</keyword>
<dbReference type="EMBL" id="LKMD01000100">
    <property type="protein sequence ID" value="PIB00983.1"/>
    <property type="molecule type" value="Genomic_DNA"/>
</dbReference>
<evidence type="ECO:0000313" key="7">
    <source>
        <dbReference type="Proteomes" id="UP001302367"/>
    </source>
</evidence>
<dbReference type="EMBL" id="CP134185">
    <property type="protein sequence ID" value="WPA97749.1"/>
    <property type="molecule type" value="Genomic_DNA"/>
</dbReference>
<sequence>MLYTHQNTAMGHPGIAHAYFPSNCRAPADIDDDNLHTDTSDDALESLSTTGGPTQMTYLLKKFRLYDICTDICEHVLCKSCGHLAQIRRLDGAIQREQRSWDTQFFAIARTEQQLAPHHRAHVNILRSYAHHLTLLLHQQIILRTSDAANDEDVLRWSSVRCLDAAMSILHVHAYVQNVPELQPYQWYNHGLGSFHAFHATVVLVMMCQKGLHQNRKYAIGPALRDCHARFAGMGHLSPFCAKAAPLLQMLVAQFETAGQMIDHGSEPNRRLQGSLNLHQGSGTSDAQRHTASSEFENNAREDSGVAEVQNLLNHDPPVVNDENILDWNELLAEIQPQQWVSPAVFPLEQWFNVSNNER</sequence>
<evidence type="ECO:0000313" key="6">
    <source>
        <dbReference type="Proteomes" id="UP000230605"/>
    </source>
</evidence>
<protein>
    <recommendedName>
        <fullName evidence="8">Transcription factor domain-containing protein</fullName>
    </recommendedName>
</protein>
<keyword evidence="2" id="KW-0539">Nucleus</keyword>
<reference evidence="5 7" key="2">
    <citation type="submission" date="2023-09" db="EMBL/GenBank/DDBJ databases">
        <title>Complete-Gapless Cercospora beticola genome.</title>
        <authorList>
            <person name="Wyatt N.A."/>
            <person name="Spanner R.E."/>
            <person name="Bolton M.D."/>
        </authorList>
    </citation>
    <scope>NUCLEOTIDE SEQUENCE [LARGE SCALE GENOMIC DNA]</scope>
    <source>
        <strain evidence="5">Cb09-40</strain>
    </source>
</reference>
<evidence type="ECO:0000256" key="2">
    <source>
        <dbReference type="ARBA" id="ARBA00023242"/>
    </source>
</evidence>
<accession>A0A2G5I925</accession>
<dbReference type="AlphaFoldDB" id="A0A2G5I925"/>
<evidence type="ECO:0000313" key="4">
    <source>
        <dbReference type="EMBL" id="PIB00983.1"/>
    </source>
</evidence>